<dbReference type="PANTHER" id="PTHR23048">
    <property type="entry name" value="MYOSIN LIGHT CHAIN 1, 3"/>
    <property type="match status" value="1"/>
</dbReference>
<dbReference type="FunFam" id="1.10.238.10:FF:000001">
    <property type="entry name" value="Calmodulin 1"/>
    <property type="match status" value="1"/>
</dbReference>
<dbReference type="EMBL" id="JABCYN010000041">
    <property type="protein sequence ID" value="KAF6007612.1"/>
    <property type="molecule type" value="Genomic_DNA"/>
</dbReference>
<protein>
    <submittedName>
        <fullName evidence="5">DEBR0S2_01684g1_1</fullName>
    </submittedName>
</protein>
<dbReference type="PANTHER" id="PTHR23048:SF0">
    <property type="entry name" value="CALMODULIN LIKE 3"/>
    <property type="match status" value="1"/>
</dbReference>
<dbReference type="AlphaFoldDB" id="A0A7D9H0D1"/>
<feature type="domain" description="EF-hand" evidence="2">
    <location>
        <begin position="3"/>
        <end position="38"/>
    </location>
</feature>
<dbReference type="PROSITE" id="PS50222">
    <property type="entry name" value="EF_HAND_2"/>
    <property type="match status" value="2"/>
</dbReference>
<reference evidence="5 6" key="1">
    <citation type="submission" date="2019-07" db="EMBL/GenBank/DDBJ databases">
        <authorList>
            <person name="Friedrich A."/>
            <person name="Schacherer J."/>
        </authorList>
    </citation>
    <scope>NUCLEOTIDE SEQUENCE [LARGE SCALE GENOMIC DNA]</scope>
</reference>
<keyword evidence="1" id="KW-0677">Repeat</keyword>
<dbReference type="GO" id="GO:0005509">
    <property type="term" value="F:calcium ion binding"/>
    <property type="evidence" value="ECO:0007669"/>
    <property type="project" value="InterPro"/>
</dbReference>
<evidence type="ECO:0000313" key="4">
    <source>
        <dbReference type="EMBL" id="QOU19350.1"/>
    </source>
</evidence>
<proteinExistence type="predicted"/>
<dbReference type="GO" id="GO:1903475">
    <property type="term" value="P:mitotic actomyosin contractile ring assembly"/>
    <property type="evidence" value="ECO:0007669"/>
    <property type="project" value="EnsemblFungi"/>
</dbReference>
<dbReference type="GO" id="GO:0016460">
    <property type="term" value="C:myosin II complex"/>
    <property type="evidence" value="ECO:0007669"/>
    <property type="project" value="EnsemblFungi"/>
</dbReference>
<dbReference type="Proteomes" id="UP000478008">
    <property type="component" value="Unassembled WGS sequence"/>
</dbReference>
<dbReference type="EMBL" id="CABFWN010000002">
    <property type="protein sequence ID" value="VUG17227.1"/>
    <property type="molecule type" value="Genomic_DNA"/>
</dbReference>
<name>A0A7D9H0D1_DEKBR</name>
<evidence type="ECO:0000259" key="2">
    <source>
        <dbReference type="PROSITE" id="PS50222"/>
    </source>
</evidence>
<accession>A0A7D9H0D1</accession>
<dbReference type="OrthoDB" id="26525at2759"/>
<dbReference type="Gene3D" id="1.10.238.10">
    <property type="entry name" value="EF-hand"/>
    <property type="match status" value="2"/>
</dbReference>
<dbReference type="InterPro" id="IPR050230">
    <property type="entry name" value="CALM/Myosin/TropC-like"/>
</dbReference>
<dbReference type="SMART" id="SM00054">
    <property type="entry name" value="EFh"/>
    <property type="match status" value="2"/>
</dbReference>
<evidence type="ECO:0000313" key="5">
    <source>
        <dbReference type="EMBL" id="VUG17227.1"/>
    </source>
</evidence>
<dbReference type="SUPFAM" id="SSF47473">
    <property type="entry name" value="EF-hand"/>
    <property type="match status" value="1"/>
</dbReference>
<dbReference type="Pfam" id="PF13499">
    <property type="entry name" value="EF-hand_7"/>
    <property type="match status" value="1"/>
</dbReference>
<reference evidence="4" key="3">
    <citation type="submission" date="2020-10" db="EMBL/GenBank/DDBJ databases">
        <authorList>
            <person name="Palmer J.M."/>
        </authorList>
    </citation>
    <scope>NUCLEOTIDE SEQUENCE</scope>
    <source>
        <strain evidence="4">UCD 2041</strain>
    </source>
</reference>
<evidence type="ECO:0000313" key="3">
    <source>
        <dbReference type="EMBL" id="KAF6007612.1"/>
    </source>
</evidence>
<dbReference type="GO" id="GO:0110085">
    <property type="term" value="C:mitotic actomyosin contractile ring"/>
    <property type="evidence" value="ECO:0007669"/>
    <property type="project" value="EnsemblFungi"/>
</dbReference>
<evidence type="ECO:0000256" key="1">
    <source>
        <dbReference type="ARBA" id="ARBA00022737"/>
    </source>
</evidence>
<dbReference type="InterPro" id="IPR002048">
    <property type="entry name" value="EF_hand_dom"/>
</dbReference>
<reference evidence="4" key="4">
    <citation type="journal article" name="BMC Genomics">
        <title>New genome assemblies reveal patterns of domestication and adaptation across Brettanomyces (Dekkera) species.</title>
        <authorList>
            <person name="Roach M.J."/>
            <person name="Borneman A.R."/>
        </authorList>
    </citation>
    <scope>NUCLEOTIDE SEQUENCE</scope>
    <source>
        <strain evidence="4">UCD 2041</strain>
    </source>
</reference>
<sequence length="145" mass="16127">MSDNTRKYKDSFALFDKKGSGKVAISQLGDMLRAVGQNPTLKEISELESSVGGDGSEIDFDTYVKLINREGGFKKAGQPEDYIKAFQIFDKDLSGYIGVGELKYILTTIGEKLQEDEVDELLKGIKITDDNKIDYVEFVKSILAQ</sequence>
<dbReference type="GO" id="GO:0071341">
    <property type="term" value="C:medial cortical node"/>
    <property type="evidence" value="ECO:0007669"/>
    <property type="project" value="EnsemblFungi"/>
</dbReference>
<evidence type="ECO:0000313" key="6">
    <source>
        <dbReference type="Proteomes" id="UP000478008"/>
    </source>
</evidence>
<dbReference type="Proteomes" id="UP000663131">
    <property type="component" value="Chromosome 6"/>
</dbReference>
<dbReference type="InterPro" id="IPR011992">
    <property type="entry name" value="EF-hand-dom_pair"/>
</dbReference>
<gene>
    <name evidence="5" type="primary">MLC1</name>
    <name evidence="4" type="ORF">BRETT_003497</name>
    <name evidence="5" type="ORF">DEBR0S2_01684G</name>
    <name evidence="3" type="ORF">HII12_004502</name>
</gene>
<dbReference type="Proteomes" id="UP000568158">
    <property type="component" value="Unassembled WGS sequence"/>
</dbReference>
<dbReference type="OMA" id="HDQASTN"/>
<organism evidence="5 6">
    <name type="scientific">Dekkera bruxellensis</name>
    <name type="common">Brettanomyces custersii</name>
    <dbReference type="NCBI Taxonomy" id="5007"/>
    <lineage>
        <taxon>Eukaryota</taxon>
        <taxon>Fungi</taxon>
        <taxon>Dikarya</taxon>
        <taxon>Ascomycota</taxon>
        <taxon>Saccharomycotina</taxon>
        <taxon>Pichiomycetes</taxon>
        <taxon>Pichiales</taxon>
        <taxon>Pichiaceae</taxon>
        <taxon>Brettanomyces</taxon>
    </lineage>
</organism>
<evidence type="ECO:0000313" key="7">
    <source>
        <dbReference type="Proteomes" id="UP000568158"/>
    </source>
</evidence>
<feature type="domain" description="EF-hand" evidence="2">
    <location>
        <begin position="77"/>
        <end position="112"/>
    </location>
</feature>
<keyword evidence="6" id="KW-1185">Reference proteome</keyword>
<reference evidence="3 7" key="2">
    <citation type="journal article" date="2020" name="Appl. Microbiol. Biotechnol.">
        <title>Targeted gene deletion in Brettanomyces bruxellensis with an expression-free CRISPR-Cas9 system.</title>
        <authorList>
            <person name="Varela C."/>
            <person name="Bartel C."/>
            <person name="Onetto C."/>
            <person name="Borneman A."/>
        </authorList>
    </citation>
    <scope>NUCLEOTIDE SEQUENCE [LARGE SCALE GENOMIC DNA]</scope>
    <source>
        <strain evidence="3 7">AWRI1613</strain>
    </source>
</reference>
<dbReference type="EMBL" id="CP063134">
    <property type="protein sequence ID" value="QOU19350.1"/>
    <property type="molecule type" value="Genomic_DNA"/>
</dbReference>